<feature type="transmembrane region" description="Helical" evidence="7">
    <location>
        <begin position="12"/>
        <end position="31"/>
    </location>
</feature>
<dbReference type="OrthoDB" id="9814591at2"/>
<dbReference type="GO" id="GO:0071555">
    <property type="term" value="P:cell wall organization"/>
    <property type="evidence" value="ECO:0007669"/>
    <property type="project" value="UniProtKB-KW"/>
</dbReference>
<sequence length="344" mass="37349">MSRILPPAGVRRTIITLVLLAMAVALAWGWYGFTRFAATPLAATGPGQSIEVPRGSNLRGIVGMLQRRGSTRAPLVYWRLLALELHAGGRLLAGEYALPTGITPRRLLEDMAAGRVVQHFFTIVEGWTFRELRAALDRVEALRHDGTALDDAGIMRAIGAPGQAPEGLFLPETYAYLKGDSDLSLLRRAHAAMERTLDQLWPGRDPGLPLATPYEALILASLVEKETARADERAQIAGVFIRRLQRHMPLQTDPSVIYGMGASYAGNIHKSDLVTDTPYNTYTRGGLPPTPIALPGKASIVAALHPAPGDALYFVSRGDGSHVFSATLAEHNRHVACYQLKHCP</sequence>
<dbReference type="Pfam" id="PF02618">
    <property type="entry name" value="YceG"/>
    <property type="match status" value="1"/>
</dbReference>
<dbReference type="EC" id="4.2.2.29" evidence="7"/>
<feature type="site" description="Important for catalytic activity" evidence="7">
    <location>
        <position position="226"/>
    </location>
</feature>
<dbReference type="CDD" id="cd08010">
    <property type="entry name" value="MltG_like"/>
    <property type="match status" value="1"/>
</dbReference>
<protein>
    <recommendedName>
        <fullName evidence="7">Endolytic murein transglycosylase</fullName>
        <ecNumber evidence="7">4.2.2.29</ecNumber>
    </recommendedName>
    <alternativeName>
        <fullName evidence="7">Peptidoglycan lytic transglycosylase</fullName>
    </alternativeName>
    <alternativeName>
        <fullName evidence="7">Peptidoglycan polymerization terminase</fullName>
    </alternativeName>
</protein>
<dbReference type="GO" id="GO:0008932">
    <property type="term" value="F:lytic endotransglycosylase activity"/>
    <property type="evidence" value="ECO:0007669"/>
    <property type="project" value="UniProtKB-UniRule"/>
</dbReference>
<evidence type="ECO:0000256" key="7">
    <source>
        <dbReference type="HAMAP-Rule" id="MF_02065"/>
    </source>
</evidence>
<evidence type="ECO:0000256" key="3">
    <source>
        <dbReference type="ARBA" id="ARBA00022989"/>
    </source>
</evidence>
<keyword evidence="4 7" id="KW-0472">Membrane</keyword>
<evidence type="ECO:0000256" key="4">
    <source>
        <dbReference type="ARBA" id="ARBA00023136"/>
    </source>
</evidence>
<dbReference type="Gene3D" id="3.30.160.60">
    <property type="entry name" value="Classic Zinc Finger"/>
    <property type="match status" value="1"/>
</dbReference>
<dbReference type="AlphaFoldDB" id="A0A2Z6E649"/>
<dbReference type="GO" id="GO:0005886">
    <property type="term" value="C:plasma membrane"/>
    <property type="evidence" value="ECO:0007669"/>
    <property type="project" value="UniProtKB-SubCell"/>
</dbReference>
<gene>
    <name evidence="7" type="primary">mltG</name>
    <name evidence="8" type="ORF">ALSL_1576</name>
</gene>
<keyword evidence="2 7" id="KW-0812">Transmembrane</keyword>
<keyword evidence="7" id="KW-0997">Cell inner membrane</keyword>
<comment type="catalytic activity">
    <reaction evidence="7">
        <text>a peptidoglycan chain = a peptidoglycan chain with N-acetyl-1,6-anhydromuramyl-[peptide] at the reducing end + a peptidoglycan chain with N-acetylglucosamine at the non-reducing end.</text>
        <dbReference type="EC" id="4.2.2.29"/>
    </reaction>
</comment>
<name>A0A2Z6E649_9GAMM</name>
<dbReference type="InterPro" id="IPR003770">
    <property type="entry name" value="MLTG-like"/>
</dbReference>
<dbReference type="GO" id="GO:0009252">
    <property type="term" value="P:peptidoglycan biosynthetic process"/>
    <property type="evidence" value="ECO:0007669"/>
    <property type="project" value="UniProtKB-UniRule"/>
</dbReference>
<comment type="function">
    <text evidence="7">Functions as a peptidoglycan terminase that cleaves nascent peptidoglycan strands endolytically to terminate their elongation.</text>
</comment>
<keyword evidence="9" id="KW-1185">Reference proteome</keyword>
<evidence type="ECO:0000256" key="5">
    <source>
        <dbReference type="ARBA" id="ARBA00023239"/>
    </source>
</evidence>
<evidence type="ECO:0000256" key="1">
    <source>
        <dbReference type="ARBA" id="ARBA00022475"/>
    </source>
</evidence>
<evidence type="ECO:0000256" key="6">
    <source>
        <dbReference type="ARBA" id="ARBA00023316"/>
    </source>
</evidence>
<dbReference type="NCBIfam" id="TIGR00247">
    <property type="entry name" value="endolytic transglycosylase MltG"/>
    <property type="match status" value="1"/>
</dbReference>
<dbReference type="RefSeq" id="WP_126538038.1">
    <property type="nucleotide sequence ID" value="NZ_AP018560.1"/>
</dbReference>
<reference evidence="9" key="1">
    <citation type="submission" date="2018-04" db="EMBL/GenBank/DDBJ databases">
        <authorList>
            <person name="Watanabe M."/>
            <person name="Kojima H."/>
        </authorList>
    </citation>
    <scope>NUCLEOTIDE SEQUENCE [LARGE SCALE GENOMIC DNA]</scope>
    <source>
        <strain evidence="9">Dysh456</strain>
    </source>
</reference>
<reference evidence="9" key="2">
    <citation type="submission" date="2018-06" db="EMBL/GenBank/DDBJ databases">
        <title>Genome sequence of Rhodanobacteraceae bacterium strain Dysh456.</title>
        <authorList>
            <person name="Fukui M."/>
        </authorList>
    </citation>
    <scope>NUCLEOTIDE SEQUENCE [LARGE SCALE GENOMIC DNA]</scope>
    <source>
        <strain evidence="9">Dysh456</strain>
    </source>
</reference>
<comment type="subcellular location">
    <subcellularLocation>
        <location evidence="7">Cell inner membrane</location>
        <topology evidence="7">Single-pass membrane protein</topology>
    </subcellularLocation>
</comment>
<organism evidence="8 9">
    <name type="scientific">Aerosticca soli</name>
    <dbReference type="NCBI Taxonomy" id="2010829"/>
    <lineage>
        <taxon>Bacteria</taxon>
        <taxon>Pseudomonadati</taxon>
        <taxon>Pseudomonadota</taxon>
        <taxon>Gammaproteobacteria</taxon>
        <taxon>Lysobacterales</taxon>
        <taxon>Rhodanobacteraceae</taxon>
        <taxon>Aerosticca</taxon>
    </lineage>
</organism>
<comment type="similarity">
    <text evidence="7">Belongs to the transglycosylase MltG family.</text>
</comment>
<dbReference type="KEGG" id="rbd:ALSL_1576"/>
<dbReference type="EMBL" id="AP018560">
    <property type="protein sequence ID" value="BBD80231.1"/>
    <property type="molecule type" value="Genomic_DNA"/>
</dbReference>
<keyword evidence="3 7" id="KW-1133">Transmembrane helix</keyword>
<dbReference type="PANTHER" id="PTHR30518">
    <property type="entry name" value="ENDOLYTIC MUREIN TRANSGLYCOSYLASE"/>
    <property type="match status" value="1"/>
</dbReference>
<keyword evidence="1 7" id="KW-1003">Cell membrane</keyword>
<dbReference type="Gene3D" id="3.30.1490.480">
    <property type="entry name" value="Endolytic murein transglycosylase"/>
    <property type="match status" value="1"/>
</dbReference>
<dbReference type="Proteomes" id="UP000270530">
    <property type="component" value="Chromosome"/>
</dbReference>
<proteinExistence type="inferred from homology"/>
<keyword evidence="5 7" id="KW-0456">Lyase</keyword>
<keyword evidence="6 7" id="KW-0961">Cell wall biogenesis/degradation</keyword>
<accession>A0A2Z6E649</accession>
<evidence type="ECO:0000313" key="8">
    <source>
        <dbReference type="EMBL" id="BBD80231.1"/>
    </source>
</evidence>
<dbReference type="PANTHER" id="PTHR30518:SF2">
    <property type="entry name" value="ENDOLYTIC MUREIN TRANSGLYCOSYLASE"/>
    <property type="match status" value="1"/>
</dbReference>
<evidence type="ECO:0000256" key="2">
    <source>
        <dbReference type="ARBA" id="ARBA00022692"/>
    </source>
</evidence>
<dbReference type="HAMAP" id="MF_02065">
    <property type="entry name" value="MltG"/>
    <property type="match status" value="1"/>
</dbReference>
<evidence type="ECO:0000313" key="9">
    <source>
        <dbReference type="Proteomes" id="UP000270530"/>
    </source>
</evidence>